<dbReference type="InterPro" id="IPR003675">
    <property type="entry name" value="Rce1/LyrA-like_dom"/>
</dbReference>
<accession>A0A6I6L806</accession>
<keyword evidence="3" id="KW-0645">Protease</keyword>
<sequence>MDSTEVSPLPEERPSKIGFRKKLLQFVLGILPSLGWIVLYFVLQLLCTAVLIAAGVGGGSLAGAANGDTKGVAVLWGLVVSAIIQIGLIVFYLRKDDRYHRIGLDSFGNMSFAQTASLAFVLILTAMIANFIYATYVIPGIGMQADMAKMLAEIPRTPLNISLGFFAIAVAAPIVEELLFRGLLQNALARFIPIWAAILLASFVFAAVHGQPYAIPGLMSLSIAFGYLYHRTGSLRTNIILHMLNNSAALLLTQSMV</sequence>
<dbReference type="PANTHER" id="PTHR43592">
    <property type="entry name" value="CAAX AMINO TERMINAL PROTEASE"/>
    <property type="match status" value="1"/>
</dbReference>
<feature type="transmembrane region" description="Helical" evidence="1">
    <location>
        <begin position="23"/>
        <end position="53"/>
    </location>
</feature>
<feature type="transmembrane region" description="Helical" evidence="1">
    <location>
        <begin position="213"/>
        <end position="230"/>
    </location>
</feature>
<evidence type="ECO:0000259" key="2">
    <source>
        <dbReference type="Pfam" id="PF02517"/>
    </source>
</evidence>
<dbReference type="Proteomes" id="UP000428803">
    <property type="component" value="Chromosome"/>
</dbReference>
<keyword evidence="1" id="KW-0472">Membrane</keyword>
<dbReference type="GO" id="GO:0004175">
    <property type="term" value="F:endopeptidase activity"/>
    <property type="evidence" value="ECO:0007669"/>
    <property type="project" value="UniProtKB-ARBA"/>
</dbReference>
<dbReference type="EMBL" id="CP035733">
    <property type="protein sequence ID" value="QGY80608.1"/>
    <property type="molecule type" value="Genomic_DNA"/>
</dbReference>
<evidence type="ECO:0000313" key="3">
    <source>
        <dbReference type="EMBL" id="QGY80608.1"/>
    </source>
</evidence>
<keyword evidence="1" id="KW-0812">Transmembrane</keyword>
<feature type="transmembrane region" description="Helical" evidence="1">
    <location>
        <begin position="115"/>
        <end position="138"/>
    </location>
</feature>
<keyword evidence="3" id="KW-0378">Hydrolase</keyword>
<dbReference type="GO" id="GO:0080120">
    <property type="term" value="P:CAAX-box protein maturation"/>
    <property type="evidence" value="ECO:0007669"/>
    <property type="project" value="UniProtKB-ARBA"/>
</dbReference>
<organism evidence="3 4">
    <name type="scientific">Sphingorhabdus lacus</name>
    <dbReference type="NCBI Taxonomy" id="392610"/>
    <lineage>
        <taxon>Bacteria</taxon>
        <taxon>Pseudomonadati</taxon>
        <taxon>Pseudomonadota</taxon>
        <taxon>Alphaproteobacteria</taxon>
        <taxon>Sphingomonadales</taxon>
        <taxon>Sphingomonadaceae</taxon>
        <taxon>Sphingorhabdus</taxon>
    </lineage>
</organism>
<name>A0A6I6L806_9SPHN</name>
<dbReference type="Pfam" id="PF02517">
    <property type="entry name" value="Rce1-like"/>
    <property type="match status" value="1"/>
</dbReference>
<evidence type="ECO:0000313" key="4">
    <source>
        <dbReference type="Proteomes" id="UP000428803"/>
    </source>
</evidence>
<evidence type="ECO:0000256" key="1">
    <source>
        <dbReference type="SAM" id="Phobius"/>
    </source>
</evidence>
<keyword evidence="1" id="KW-1133">Transmembrane helix</keyword>
<feature type="domain" description="CAAX prenyl protease 2/Lysostaphin resistance protein A-like" evidence="2">
    <location>
        <begin position="161"/>
        <end position="247"/>
    </location>
</feature>
<reference evidence="4" key="1">
    <citation type="submission" date="2019-01" db="EMBL/GenBank/DDBJ databases">
        <title>Sphingorhabdus lacus sp.nov., isolated from an oligotrophic freshwater lake.</title>
        <authorList>
            <person name="Park M."/>
        </authorList>
    </citation>
    <scope>NUCLEOTIDE SEQUENCE [LARGE SCALE GENOMIC DNA]</scope>
    <source>
        <strain evidence="4">IMCC1753</strain>
    </source>
</reference>
<protein>
    <submittedName>
        <fullName evidence="3">CPBP family intramembrane metalloprotease</fullName>
    </submittedName>
</protein>
<dbReference type="AlphaFoldDB" id="A0A6I6L806"/>
<feature type="transmembrane region" description="Helical" evidence="1">
    <location>
        <begin position="158"/>
        <end position="175"/>
    </location>
</feature>
<dbReference type="OrthoDB" id="9779573at2"/>
<keyword evidence="4" id="KW-1185">Reference proteome</keyword>
<proteinExistence type="predicted"/>
<dbReference type="GO" id="GO:0006508">
    <property type="term" value="P:proteolysis"/>
    <property type="evidence" value="ECO:0007669"/>
    <property type="project" value="UniProtKB-KW"/>
</dbReference>
<gene>
    <name evidence="3" type="ORF">EUU25_08230</name>
</gene>
<dbReference type="RefSeq" id="WP_158899990.1">
    <property type="nucleotide sequence ID" value="NZ_CP035733.1"/>
</dbReference>
<feature type="transmembrane region" description="Helical" evidence="1">
    <location>
        <begin position="73"/>
        <end position="94"/>
    </location>
</feature>
<feature type="transmembrane region" description="Helical" evidence="1">
    <location>
        <begin position="187"/>
        <end position="207"/>
    </location>
</feature>
<dbReference type="GO" id="GO:0008237">
    <property type="term" value="F:metallopeptidase activity"/>
    <property type="evidence" value="ECO:0007669"/>
    <property type="project" value="UniProtKB-KW"/>
</dbReference>
<dbReference type="KEGG" id="slaa:EUU25_08230"/>
<keyword evidence="3" id="KW-0482">Metalloprotease</keyword>
<dbReference type="PANTHER" id="PTHR43592:SF15">
    <property type="entry name" value="CAAX AMINO TERMINAL PROTEASE FAMILY PROTEIN"/>
    <property type="match status" value="1"/>
</dbReference>